<proteinExistence type="predicted"/>
<reference evidence="2 3" key="1">
    <citation type="journal article" date="2018" name="J. Microbiol.">
        <title>Aestuariibaculum marinum sp. nov., a marine bacterium isolated from seawater in South Korea.</title>
        <authorList>
            <person name="Choi J."/>
            <person name="Lee D."/>
            <person name="Jang J.H."/>
            <person name="Cha S."/>
            <person name="Seo T."/>
        </authorList>
    </citation>
    <scope>NUCLEOTIDE SEQUENCE [LARGE SCALE GENOMIC DNA]</scope>
    <source>
        <strain evidence="2 3">IP7</strain>
    </source>
</reference>
<accession>A0A8J6Q7X0</accession>
<name>A0A8J6Q7X0_9FLAO</name>
<keyword evidence="1" id="KW-0812">Transmembrane</keyword>
<evidence type="ECO:0000313" key="2">
    <source>
        <dbReference type="EMBL" id="MBD0825093.1"/>
    </source>
</evidence>
<feature type="transmembrane region" description="Helical" evidence="1">
    <location>
        <begin position="26"/>
        <end position="50"/>
    </location>
</feature>
<dbReference type="RefSeq" id="WP_188224385.1">
    <property type="nucleotide sequence ID" value="NZ_JACVXD010000010.1"/>
</dbReference>
<keyword evidence="1" id="KW-0472">Membrane</keyword>
<dbReference type="AlphaFoldDB" id="A0A8J6Q7X0"/>
<sequence length="110" mass="13073">MLSILLIYFMGKKFYELAIQYNQNKWLYAVLSIVVYFVSTFIFGIVLAVLDEFVFNWYIDWDNNSFISYLGIPVGLLSLYGFYKFLESRWKKNIVIIKDEIQDIGKPIED</sequence>
<dbReference type="EMBL" id="JACVXD010000010">
    <property type="protein sequence ID" value="MBD0825093.1"/>
    <property type="molecule type" value="Genomic_DNA"/>
</dbReference>
<comment type="caution">
    <text evidence="2">The sequence shown here is derived from an EMBL/GenBank/DDBJ whole genome shotgun (WGS) entry which is preliminary data.</text>
</comment>
<dbReference type="Proteomes" id="UP000621516">
    <property type="component" value="Unassembled WGS sequence"/>
</dbReference>
<keyword evidence="3" id="KW-1185">Reference proteome</keyword>
<evidence type="ECO:0000313" key="3">
    <source>
        <dbReference type="Proteomes" id="UP000621516"/>
    </source>
</evidence>
<keyword evidence="1" id="KW-1133">Transmembrane helix</keyword>
<evidence type="ECO:0000256" key="1">
    <source>
        <dbReference type="SAM" id="Phobius"/>
    </source>
</evidence>
<feature type="transmembrane region" description="Helical" evidence="1">
    <location>
        <begin position="66"/>
        <end position="83"/>
    </location>
</feature>
<gene>
    <name evidence="2" type="ORF">ICJ85_13805</name>
</gene>
<organism evidence="2 3">
    <name type="scientific">Aestuariibaculum marinum</name>
    <dbReference type="NCBI Taxonomy" id="2683592"/>
    <lineage>
        <taxon>Bacteria</taxon>
        <taxon>Pseudomonadati</taxon>
        <taxon>Bacteroidota</taxon>
        <taxon>Flavobacteriia</taxon>
        <taxon>Flavobacteriales</taxon>
        <taxon>Flavobacteriaceae</taxon>
    </lineage>
</organism>
<protein>
    <submittedName>
        <fullName evidence="2">Uncharacterized protein</fullName>
    </submittedName>
</protein>